<name>A0A8B9UV95_9AVES</name>
<dbReference type="AlphaFoldDB" id="A0A8B9UV95"/>
<reference evidence="1" key="1">
    <citation type="submission" date="2025-08" db="UniProtKB">
        <authorList>
            <consortium name="Ensembl"/>
        </authorList>
    </citation>
    <scope>IDENTIFICATION</scope>
</reference>
<dbReference type="Proteomes" id="UP000694549">
    <property type="component" value="Unplaced"/>
</dbReference>
<dbReference type="Gene3D" id="3.40.50.150">
    <property type="entry name" value="Vaccinia Virus protein VP39"/>
    <property type="match status" value="1"/>
</dbReference>
<proteinExistence type="predicted"/>
<dbReference type="SUPFAM" id="SSF53335">
    <property type="entry name" value="S-adenosyl-L-methionine-dependent methyltransferases"/>
    <property type="match status" value="1"/>
</dbReference>
<reference evidence="1" key="2">
    <citation type="submission" date="2025-09" db="UniProtKB">
        <authorList>
            <consortium name="Ensembl"/>
        </authorList>
    </citation>
    <scope>IDENTIFICATION</scope>
</reference>
<evidence type="ECO:0000313" key="1">
    <source>
        <dbReference type="Ensembl" id="ENSAZOP00000014195.1"/>
    </source>
</evidence>
<organism evidence="1 2">
    <name type="scientific">Anas zonorhyncha</name>
    <name type="common">Eastern spot-billed duck</name>
    <dbReference type="NCBI Taxonomy" id="75864"/>
    <lineage>
        <taxon>Eukaryota</taxon>
        <taxon>Metazoa</taxon>
        <taxon>Chordata</taxon>
        <taxon>Craniata</taxon>
        <taxon>Vertebrata</taxon>
        <taxon>Euteleostomi</taxon>
        <taxon>Archelosauria</taxon>
        <taxon>Archosauria</taxon>
        <taxon>Dinosauria</taxon>
        <taxon>Saurischia</taxon>
        <taxon>Theropoda</taxon>
        <taxon>Coelurosauria</taxon>
        <taxon>Aves</taxon>
        <taxon>Neognathae</taxon>
        <taxon>Galloanserae</taxon>
        <taxon>Anseriformes</taxon>
        <taxon>Anatidae</taxon>
        <taxon>Anatinae</taxon>
        <taxon>Anas</taxon>
    </lineage>
</organism>
<sequence length="125" mass="14538">MRVNDKRDISRFLECNPVMIDAIKISATHRARYFWGNLPGMNREERGEEAGGEAQTRREARGYWWGPAAKHHPTPLLRRIFGFPLHYTDVSNISRGARQKLLGRSWSIPVIQHLFTPLKDYFACE</sequence>
<accession>A0A8B9UV95</accession>
<keyword evidence="2" id="KW-1185">Reference proteome</keyword>
<dbReference type="InterPro" id="IPR029063">
    <property type="entry name" value="SAM-dependent_MTases_sf"/>
</dbReference>
<evidence type="ECO:0000313" key="2">
    <source>
        <dbReference type="Proteomes" id="UP000694549"/>
    </source>
</evidence>
<protein>
    <submittedName>
        <fullName evidence="1">Uncharacterized protein</fullName>
    </submittedName>
</protein>
<dbReference type="Ensembl" id="ENSAZOT00000015253.1">
    <property type="protein sequence ID" value="ENSAZOP00000014195.1"/>
    <property type="gene ID" value="ENSAZOG00000009137.1"/>
</dbReference>